<evidence type="ECO:0000313" key="2">
    <source>
        <dbReference type="EMBL" id="MEA5139943.1"/>
    </source>
</evidence>
<evidence type="ECO:0000313" key="3">
    <source>
        <dbReference type="Proteomes" id="UP001302949"/>
    </source>
</evidence>
<dbReference type="InterPro" id="IPR024775">
    <property type="entry name" value="DinB-like"/>
</dbReference>
<protein>
    <submittedName>
        <fullName evidence="2">DinB family protein</fullName>
    </submittedName>
</protein>
<name>A0ABU5QB40_9BACT</name>
<dbReference type="RefSeq" id="WP_323297102.1">
    <property type="nucleotide sequence ID" value="NZ_JAYFUM010000014.1"/>
</dbReference>
<organism evidence="2 3">
    <name type="scientific">Arcicella rigui</name>
    <dbReference type="NCBI Taxonomy" id="797020"/>
    <lineage>
        <taxon>Bacteria</taxon>
        <taxon>Pseudomonadati</taxon>
        <taxon>Bacteroidota</taxon>
        <taxon>Cytophagia</taxon>
        <taxon>Cytophagales</taxon>
        <taxon>Flectobacillaceae</taxon>
        <taxon>Arcicella</taxon>
    </lineage>
</organism>
<dbReference type="Gene3D" id="1.20.120.450">
    <property type="entry name" value="dinb family like domain"/>
    <property type="match status" value="1"/>
</dbReference>
<dbReference type="InterPro" id="IPR034660">
    <property type="entry name" value="DinB/YfiT-like"/>
</dbReference>
<evidence type="ECO:0000259" key="1">
    <source>
        <dbReference type="Pfam" id="PF12867"/>
    </source>
</evidence>
<dbReference type="EMBL" id="JAYFUM010000014">
    <property type="protein sequence ID" value="MEA5139943.1"/>
    <property type="molecule type" value="Genomic_DNA"/>
</dbReference>
<comment type="caution">
    <text evidence="2">The sequence shown here is derived from an EMBL/GenBank/DDBJ whole genome shotgun (WGS) entry which is preliminary data.</text>
</comment>
<feature type="domain" description="DinB-like" evidence="1">
    <location>
        <begin position="16"/>
        <end position="148"/>
    </location>
</feature>
<dbReference type="Proteomes" id="UP001302949">
    <property type="component" value="Unassembled WGS sequence"/>
</dbReference>
<keyword evidence="3" id="KW-1185">Reference proteome</keyword>
<proteinExistence type="predicted"/>
<dbReference type="SUPFAM" id="SSF109854">
    <property type="entry name" value="DinB/YfiT-like putative metalloenzymes"/>
    <property type="match status" value="1"/>
</dbReference>
<gene>
    <name evidence="2" type="ORF">VB248_12395</name>
</gene>
<sequence length="160" mass="18343">MQLIPFLQKGFATSSSRIAKIASEMKGDEVFFRPYDKVNHLAWELGHLTFMRNTIIKILNPAEKLSVYEGEKEAFAPGTSLLANDAYTKMEDLISVFQTRGERIITLLTEITPEQWEAESIIKLPFGKTVGEQVSFFLLHENTHYGEMSYLKNIIVRLRN</sequence>
<accession>A0ABU5QB40</accession>
<reference evidence="2 3" key="1">
    <citation type="submission" date="2023-12" db="EMBL/GenBank/DDBJ databases">
        <title>Novel species of the genus Arcicella isolated from rivers.</title>
        <authorList>
            <person name="Lu H."/>
        </authorList>
    </citation>
    <scope>NUCLEOTIDE SEQUENCE [LARGE SCALE GENOMIC DNA]</scope>
    <source>
        <strain evidence="2 3">KCTC 23307</strain>
    </source>
</reference>
<dbReference type="Pfam" id="PF12867">
    <property type="entry name" value="DinB_2"/>
    <property type="match status" value="1"/>
</dbReference>